<dbReference type="EMBL" id="BMHF01000005">
    <property type="protein sequence ID" value="GGA34074.1"/>
    <property type="molecule type" value="Genomic_DNA"/>
</dbReference>
<evidence type="ECO:0000259" key="9">
    <source>
        <dbReference type="Pfam" id="PF25198"/>
    </source>
</evidence>
<comment type="subcellular location">
    <subcellularLocation>
        <location evidence="1">Membrane</location>
        <topology evidence="1">Lipid-anchor</topology>
    </subcellularLocation>
</comment>
<dbReference type="InterPro" id="IPR038501">
    <property type="entry name" value="Spore_GerAC_C_sf"/>
</dbReference>
<keyword evidence="11" id="KW-1185">Reference proteome</keyword>
<organism evidence="10 11">
    <name type="scientific">Paenibacillus physcomitrellae</name>
    <dbReference type="NCBI Taxonomy" id="1619311"/>
    <lineage>
        <taxon>Bacteria</taxon>
        <taxon>Bacillati</taxon>
        <taxon>Bacillota</taxon>
        <taxon>Bacilli</taxon>
        <taxon>Bacillales</taxon>
        <taxon>Paenibacillaceae</taxon>
        <taxon>Paenibacillus</taxon>
    </lineage>
</organism>
<dbReference type="PROSITE" id="PS51257">
    <property type="entry name" value="PROKAR_LIPOPROTEIN"/>
    <property type="match status" value="1"/>
</dbReference>
<evidence type="ECO:0000256" key="5">
    <source>
        <dbReference type="ARBA" id="ARBA00023136"/>
    </source>
</evidence>
<keyword evidence="5" id="KW-0472">Membrane</keyword>
<comment type="similarity">
    <text evidence="2">Belongs to the GerABKC lipoprotein family.</text>
</comment>
<evidence type="ECO:0000259" key="8">
    <source>
        <dbReference type="Pfam" id="PF05504"/>
    </source>
</evidence>
<dbReference type="InterPro" id="IPR008844">
    <property type="entry name" value="Spore_GerAC-like"/>
</dbReference>
<evidence type="ECO:0000256" key="4">
    <source>
        <dbReference type="ARBA" id="ARBA00022729"/>
    </source>
</evidence>
<keyword evidence="6" id="KW-0564">Palmitate</keyword>
<dbReference type="PANTHER" id="PTHR35789">
    <property type="entry name" value="SPORE GERMINATION PROTEIN B3"/>
    <property type="match status" value="1"/>
</dbReference>
<feature type="domain" description="Spore germination GerAC-like C-terminal" evidence="8">
    <location>
        <begin position="225"/>
        <end position="392"/>
    </location>
</feature>
<dbReference type="NCBIfam" id="TIGR02887">
    <property type="entry name" value="spore_ger_x_C"/>
    <property type="match status" value="1"/>
</dbReference>
<dbReference type="InterPro" id="IPR057336">
    <property type="entry name" value="GerAC_N"/>
</dbReference>
<proteinExistence type="inferred from homology"/>
<evidence type="ECO:0000313" key="10">
    <source>
        <dbReference type="EMBL" id="GGA34074.1"/>
    </source>
</evidence>
<keyword evidence="7" id="KW-0449">Lipoprotein</keyword>
<protein>
    <submittedName>
        <fullName evidence="10">Germination protein BC</fullName>
    </submittedName>
</protein>
<dbReference type="RefSeq" id="WP_094094867.1">
    <property type="nucleotide sequence ID" value="NZ_BMHF01000005.1"/>
</dbReference>
<evidence type="ECO:0000256" key="1">
    <source>
        <dbReference type="ARBA" id="ARBA00004635"/>
    </source>
</evidence>
<dbReference type="InterPro" id="IPR046953">
    <property type="entry name" value="Spore_GerAC-like_C"/>
</dbReference>
<keyword evidence="4" id="KW-0732">Signal</keyword>
<evidence type="ECO:0000256" key="3">
    <source>
        <dbReference type="ARBA" id="ARBA00022544"/>
    </source>
</evidence>
<evidence type="ECO:0000256" key="2">
    <source>
        <dbReference type="ARBA" id="ARBA00007886"/>
    </source>
</evidence>
<dbReference type="Pfam" id="PF25198">
    <property type="entry name" value="Spore_GerAC_N"/>
    <property type="match status" value="1"/>
</dbReference>
<gene>
    <name evidence="10" type="ORF">GCM10010917_19140</name>
</gene>
<sequence>MSRRFLSLGLCLLLLPVLLTGCWSSHEIEDLALFAGMALDSGQPAPTEKEFEAKGATYGKRDKVMTTLQIVPIKLTGNQEKKKNEGQSAFLNVSGSGDSILEIFRQFSIRLDRPIIGHHLKVIIFSTELLKNQTIEQITDFVLRDNDIRPSTIVYITEGLARDALETSEPNDVPAFHIVGMQRNLNRTSKVLNPVSLSKLDALTHSEKSFILQNLVTGGGEIELSGAGIIKGSSGRWIGALNQEDTECLAWLGNKGDTGAIKAYDWDNEPITYEIKSLKSKIRSYVDGDDISFKVSISTKGRLIETWNKKETPTSNDYAEKTGQVIQKRLEGMMQHLIHTLQSEYKVDVAGFGDRLAIEHPAVWKKVKENWDDTFAESKVTFTYKLEITDFGSFTES</sequence>
<evidence type="ECO:0000313" key="11">
    <source>
        <dbReference type="Proteomes" id="UP000609323"/>
    </source>
</evidence>
<evidence type="ECO:0000256" key="6">
    <source>
        <dbReference type="ARBA" id="ARBA00023139"/>
    </source>
</evidence>
<reference evidence="11" key="1">
    <citation type="journal article" date="2019" name="Int. J. Syst. Evol. Microbiol.">
        <title>The Global Catalogue of Microorganisms (GCM) 10K type strain sequencing project: providing services to taxonomists for standard genome sequencing and annotation.</title>
        <authorList>
            <consortium name="The Broad Institute Genomics Platform"/>
            <consortium name="The Broad Institute Genome Sequencing Center for Infectious Disease"/>
            <person name="Wu L."/>
            <person name="Ma J."/>
        </authorList>
    </citation>
    <scope>NUCLEOTIDE SEQUENCE [LARGE SCALE GENOMIC DNA]</scope>
    <source>
        <strain evidence="11">CGMCC 1.15044</strain>
    </source>
</reference>
<comment type="caution">
    <text evidence="10">The sequence shown here is derived from an EMBL/GenBank/DDBJ whole genome shotgun (WGS) entry which is preliminary data.</text>
</comment>
<dbReference type="Gene3D" id="3.30.300.210">
    <property type="entry name" value="Nutrient germinant receptor protein C, domain 3"/>
    <property type="match status" value="1"/>
</dbReference>
<dbReference type="PANTHER" id="PTHR35789:SF1">
    <property type="entry name" value="SPORE GERMINATION PROTEIN B3"/>
    <property type="match status" value="1"/>
</dbReference>
<name>A0ABQ1FYV3_9BACL</name>
<keyword evidence="3" id="KW-0309">Germination</keyword>
<feature type="domain" description="Spore germination protein N-terminal" evidence="9">
    <location>
        <begin position="25"/>
        <end position="212"/>
    </location>
</feature>
<dbReference type="Proteomes" id="UP000609323">
    <property type="component" value="Unassembled WGS sequence"/>
</dbReference>
<accession>A0ABQ1FYV3</accession>
<evidence type="ECO:0000256" key="7">
    <source>
        <dbReference type="ARBA" id="ARBA00023288"/>
    </source>
</evidence>
<dbReference type="Pfam" id="PF05504">
    <property type="entry name" value="Spore_GerAC"/>
    <property type="match status" value="1"/>
</dbReference>